<protein>
    <recommendedName>
        <fullName evidence="4">HEAT repeat domain-containing protein</fullName>
    </recommendedName>
</protein>
<proteinExistence type="predicted"/>
<dbReference type="Proteomes" id="UP001501153">
    <property type="component" value="Unassembled WGS sequence"/>
</dbReference>
<gene>
    <name evidence="2" type="ORF">GCM10023185_28750</name>
</gene>
<dbReference type="RefSeq" id="WP_345236782.1">
    <property type="nucleotide sequence ID" value="NZ_BAABGZ010000061.1"/>
</dbReference>
<evidence type="ECO:0000256" key="1">
    <source>
        <dbReference type="SAM" id="SignalP"/>
    </source>
</evidence>
<evidence type="ECO:0000313" key="2">
    <source>
        <dbReference type="EMBL" id="GAA4361587.1"/>
    </source>
</evidence>
<reference evidence="3" key="1">
    <citation type="journal article" date="2019" name="Int. J. Syst. Evol. Microbiol.">
        <title>The Global Catalogue of Microorganisms (GCM) 10K type strain sequencing project: providing services to taxonomists for standard genome sequencing and annotation.</title>
        <authorList>
            <consortium name="The Broad Institute Genomics Platform"/>
            <consortium name="The Broad Institute Genome Sequencing Center for Infectious Disease"/>
            <person name="Wu L."/>
            <person name="Ma J."/>
        </authorList>
    </citation>
    <scope>NUCLEOTIDE SEQUENCE [LARGE SCALE GENOMIC DNA]</scope>
    <source>
        <strain evidence="3">JCM 17923</strain>
    </source>
</reference>
<dbReference type="EMBL" id="BAABGZ010000061">
    <property type="protein sequence ID" value="GAA4361587.1"/>
    <property type="molecule type" value="Genomic_DNA"/>
</dbReference>
<accession>A0ABP8IKM3</accession>
<feature type="signal peptide" evidence="1">
    <location>
        <begin position="1"/>
        <end position="22"/>
    </location>
</feature>
<evidence type="ECO:0008006" key="4">
    <source>
        <dbReference type="Google" id="ProtNLM"/>
    </source>
</evidence>
<evidence type="ECO:0000313" key="3">
    <source>
        <dbReference type="Proteomes" id="UP001501153"/>
    </source>
</evidence>
<name>A0ABP8IKM3_9BACT</name>
<organism evidence="2 3">
    <name type="scientific">Hymenobacter saemangeumensis</name>
    <dbReference type="NCBI Taxonomy" id="1084522"/>
    <lineage>
        <taxon>Bacteria</taxon>
        <taxon>Pseudomonadati</taxon>
        <taxon>Bacteroidota</taxon>
        <taxon>Cytophagia</taxon>
        <taxon>Cytophagales</taxon>
        <taxon>Hymenobacteraceae</taxon>
        <taxon>Hymenobacter</taxon>
    </lineage>
</organism>
<dbReference type="Pfam" id="PF13646">
    <property type="entry name" value="HEAT_2"/>
    <property type="match status" value="1"/>
</dbReference>
<feature type="chain" id="PRO_5045589486" description="HEAT repeat domain-containing protein" evidence="1">
    <location>
        <begin position="23"/>
        <end position="318"/>
    </location>
</feature>
<keyword evidence="1" id="KW-0732">Signal</keyword>
<dbReference type="InterPro" id="IPR016024">
    <property type="entry name" value="ARM-type_fold"/>
</dbReference>
<dbReference type="Gene3D" id="1.25.10.10">
    <property type="entry name" value="Leucine-rich Repeat Variant"/>
    <property type="match status" value="1"/>
</dbReference>
<dbReference type="InterPro" id="IPR011989">
    <property type="entry name" value="ARM-like"/>
</dbReference>
<comment type="caution">
    <text evidence="2">The sequence shown here is derived from an EMBL/GenBank/DDBJ whole genome shotgun (WGS) entry which is preliminary data.</text>
</comment>
<dbReference type="SUPFAM" id="SSF48371">
    <property type="entry name" value="ARM repeat"/>
    <property type="match status" value="1"/>
</dbReference>
<keyword evidence="3" id="KW-1185">Reference proteome</keyword>
<sequence>MFYRLIFLIAAFVAASFCPAAATTWDEPWHSQVVKAADSFIMAKIGASDEHKGITATVIQTLGGAPITGKIQINDFYLLNMCSSSGHGPELHMGDADTCYFFLKKNAAGTYSLPTPTTGFAPLSHKTVMATYRHSYHQAMVPQAVYEATMTAIFLHAHGQPYDSDYIAKYVSTTLALPPATIDKAGMTTFFQQHVALETMYHLGWNANYELVLPFLRDTKNFHAQISAARALTGFNTPDARQQLLTLLRSKETDGFAKTMAVWTLASFQPKELKPELEQLARSASAGKDGFGGNIMDPRVCTRIPTVKEALLKLVASL</sequence>